<dbReference type="InterPro" id="IPR036280">
    <property type="entry name" value="Multihaem_cyt_sf"/>
</dbReference>
<name>A0A0R2XRW1_9GAMM</name>
<evidence type="ECO:0000313" key="2">
    <source>
        <dbReference type="EMBL" id="KRP38722.1"/>
    </source>
</evidence>
<dbReference type="AlphaFoldDB" id="A0A0R2XRW1"/>
<dbReference type="PROSITE" id="PS51257">
    <property type="entry name" value="PROKAR_LIPOPROTEIN"/>
    <property type="match status" value="1"/>
</dbReference>
<dbReference type="InterPro" id="IPR022269">
    <property type="entry name" value="SO_2930-like_C"/>
</dbReference>
<proteinExistence type="predicted"/>
<protein>
    <submittedName>
        <fullName evidence="2">Uncharacterized protein</fullName>
    </submittedName>
</protein>
<dbReference type="EMBL" id="LIDH01000078">
    <property type="protein sequence ID" value="KRP38722.1"/>
    <property type="molecule type" value="Genomic_DNA"/>
</dbReference>
<dbReference type="NCBIfam" id="TIGR03806">
    <property type="entry name" value="chp_HNE_0200"/>
    <property type="match status" value="1"/>
</dbReference>
<reference evidence="2 3" key="1">
    <citation type="submission" date="2015-10" db="EMBL/GenBank/DDBJ databases">
        <title>Metagenome-Assembled Genomes uncover a global brackish microbiome.</title>
        <authorList>
            <person name="Hugerth L.W."/>
            <person name="Larsson J."/>
            <person name="Alneberg J."/>
            <person name="Lindh M.V."/>
            <person name="Legrand C."/>
            <person name="Pinhassi J."/>
            <person name="Andersson A.F."/>
        </authorList>
    </citation>
    <scope>NUCLEOTIDE SEQUENCE [LARGE SCALE GENOMIC DNA]</scope>
    <source>
        <strain evidence="2">BACL3 MAG-120531-bin86</strain>
    </source>
</reference>
<gene>
    <name evidence="2" type="ORF">ABS26_03265</name>
</gene>
<comment type="caution">
    <text evidence="2">The sequence shown here is derived from an EMBL/GenBank/DDBJ whole genome shotgun (WGS) entry which is preliminary data.</text>
</comment>
<evidence type="ECO:0000256" key="1">
    <source>
        <dbReference type="SAM" id="MobiDB-lite"/>
    </source>
</evidence>
<dbReference type="SUPFAM" id="SSF48695">
    <property type="entry name" value="Multiheme cytochromes"/>
    <property type="match status" value="1"/>
</dbReference>
<organism evidence="2 3">
    <name type="scientific">OM182 bacterium BACL3 MAG-120531-bin86</name>
    <dbReference type="NCBI Taxonomy" id="1655628"/>
    <lineage>
        <taxon>Bacteria</taxon>
        <taxon>Pseudomonadati</taxon>
        <taxon>Pseudomonadota</taxon>
        <taxon>Gammaproteobacteria</taxon>
        <taxon>OMG group</taxon>
        <taxon>OM182 clade</taxon>
    </lineage>
</organism>
<dbReference type="Proteomes" id="UP000052124">
    <property type="component" value="Unassembled WGS sequence"/>
</dbReference>
<feature type="region of interest" description="Disordered" evidence="1">
    <location>
        <begin position="376"/>
        <end position="396"/>
    </location>
</feature>
<accession>A0A0R2XRW1</accession>
<sequence length="396" mass="42564">MTHSALRAFLTKGLASTLLLLAGCTEVTPSFVADARPQRLSEWNLFDLNTQRLQPLPIVEVVKPANPLFTDYAHKLRTLWMPEGTQATLVNDEIDYPVGTVLSKTFYYPVDDAGNVIRVADQGARVINLADSRLIETRVLVRQEAGWDALPYVWNEEETEAFLRVAGASRPLTMVTAASPDTPATQFAYFVPNENQCSGCHTTEHPDGGMHPLGAIASQLTASSHSASGEFQPQIETLVARGWLDRAPQGPALDSYEDTSLPIGQRALAYLNMQCGHCHNPDGAADTSGLVLTGRHKTAVSMGVCKPPVAAGGGAGDLQYGIVPGDPDSSILHYRVASAKPDEMMPELGRSLVHEEGVALIREWIGTLTGSCDEQSDSRIAGESGFEPSVAKRTTG</sequence>
<evidence type="ECO:0000313" key="3">
    <source>
        <dbReference type="Proteomes" id="UP000052124"/>
    </source>
</evidence>